<dbReference type="PROSITE" id="PS50110">
    <property type="entry name" value="RESPONSE_REGULATORY"/>
    <property type="match status" value="1"/>
</dbReference>
<evidence type="ECO:0000256" key="6">
    <source>
        <dbReference type="PROSITE-ProRule" id="PRU00169"/>
    </source>
</evidence>
<dbReference type="GO" id="GO:0005829">
    <property type="term" value="C:cytosol"/>
    <property type="evidence" value="ECO:0007669"/>
    <property type="project" value="TreeGrafter"/>
</dbReference>
<dbReference type="Pfam" id="PF00196">
    <property type="entry name" value="GerE"/>
    <property type="match status" value="1"/>
</dbReference>
<evidence type="ECO:0000256" key="5">
    <source>
        <dbReference type="ARBA" id="ARBA00023163"/>
    </source>
</evidence>
<evidence type="ECO:0000256" key="3">
    <source>
        <dbReference type="ARBA" id="ARBA00023015"/>
    </source>
</evidence>
<keyword evidence="2" id="KW-0902">Two-component regulatory system</keyword>
<keyword evidence="5" id="KW-0804">Transcription</keyword>
<dbReference type="PANTHER" id="PTHR48111">
    <property type="entry name" value="REGULATOR OF RPOS"/>
    <property type="match status" value="1"/>
</dbReference>
<feature type="domain" description="Response regulatory" evidence="8">
    <location>
        <begin position="29"/>
        <end position="145"/>
    </location>
</feature>
<keyword evidence="4" id="KW-0238">DNA-binding</keyword>
<dbReference type="SMART" id="SM00448">
    <property type="entry name" value="REC"/>
    <property type="match status" value="1"/>
</dbReference>
<dbReference type="GO" id="GO:0000156">
    <property type="term" value="F:phosphorelay response regulator activity"/>
    <property type="evidence" value="ECO:0007669"/>
    <property type="project" value="TreeGrafter"/>
</dbReference>
<dbReference type="InterPro" id="IPR016032">
    <property type="entry name" value="Sig_transdc_resp-reg_C-effctor"/>
</dbReference>
<dbReference type="Gene3D" id="1.10.10.10">
    <property type="entry name" value="Winged helix-like DNA-binding domain superfamily/Winged helix DNA-binding domain"/>
    <property type="match status" value="1"/>
</dbReference>
<dbReference type="CDD" id="cd19920">
    <property type="entry name" value="REC_PA4781-like"/>
    <property type="match status" value="1"/>
</dbReference>
<evidence type="ECO:0000313" key="9">
    <source>
        <dbReference type="EMBL" id="TWB15289.1"/>
    </source>
</evidence>
<dbReference type="SUPFAM" id="SSF52172">
    <property type="entry name" value="CheY-like"/>
    <property type="match status" value="1"/>
</dbReference>
<dbReference type="InterPro" id="IPR000792">
    <property type="entry name" value="Tscrpt_reg_LuxR_C"/>
</dbReference>
<reference evidence="9 10" key="1">
    <citation type="submission" date="2019-06" db="EMBL/GenBank/DDBJ databases">
        <title>Genomic Encyclopedia of Type Strains, Phase IV (KMG-V): Genome sequencing to study the core and pangenomes of soil and plant-associated prokaryotes.</title>
        <authorList>
            <person name="Whitman W."/>
        </authorList>
    </citation>
    <scope>NUCLEOTIDE SEQUENCE [LARGE SCALE GENOMIC DNA]</scope>
    <source>
        <strain evidence="9 10">BR 11880</strain>
    </source>
</reference>
<accession>A0A560F0Z8</accession>
<dbReference type="AlphaFoldDB" id="A0A560F0Z8"/>
<dbReference type="SUPFAM" id="SSF46894">
    <property type="entry name" value="C-terminal effector domain of the bipartite response regulators"/>
    <property type="match status" value="1"/>
</dbReference>
<comment type="caution">
    <text evidence="9">The sequence shown here is derived from an EMBL/GenBank/DDBJ whole genome shotgun (WGS) entry which is preliminary data.</text>
</comment>
<feature type="domain" description="HTH luxR-type" evidence="7">
    <location>
        <begin position="264"/>
        <end position="329"/>
    </location>
</feature>
<dbReference type="Gene3D" id="3.40.50.2300">
    <property type="match status" value="1"/>
</dbReference>
<sequence length="331" mass="35731">MMIQAMTDRTGGSTPMIDAVQTAPGRRDTVLVVDDTPETLGFLTDALDQAGLTVLVATDGESALALLEQVTPDLVLMDAVMPGLDGFETCRRLKRDQALAHLPVIFMTGLSETEHVVQGLQAGGVDYVTKPIVVDELMARIRVHLANARVAYGAQVALDTTGRYLLATDARGTLRWCTPQAQRLLAAFFPDDGSGGDAPDRLPPAVTERLAQLRRDGAPNQSILIDGPDAQDTRRLEVAYLSQTEPDEFLFRISETGAGRAERALQQALSLTAREAEVLVWIAHGKSNRDISDILGISPRTVNKHLEQVFVKLGVENRASAAAVAVRVMTN</sequence>
<feature type="modified residue" description="4-aspartylphosphate" evidence="6">
    <location>
        <position position="78"/>
    </location>
</feature>
<gene>
    <name evidence="9" type="ORF">FBZ89_11568</name>
</gene>
<dbReference type="PROSITE" id="PS50043">
    <property type="entry name" value="HTH_LUXR_2"/>
    <property type="match status" value="1"/>
</dbReference>
<dbReference type="GO" id="GO:0000976">
    <property type="term" value="F:transcription cis-regulatory region binding"/>
    <property type="evidence" value="ECO:0007669"/>
    <property type="project" value="TreeGrafter"/>
</dbReference>
<dbReference type="InterPro" id="IPR011006">
    <property type="entry name" value="CheY-like_superfamily"/>
</dbReference>
<dbReference type="Proteomes" id="UP000319859">
    <property type="component" value="Unassembled WGS sequence"/>
</dbReference>
<keyword evidence="3" id="KW-0805">Transcription regulation</keyword>
<name>A0A560F0Z8_9PROT</name>
<dbReference type="PANTHER" id="PTHR48111:SF1">
    <property type="entry name" value="TWO-COMPONENT RESPONSE REGULATOR ORR33"/>
    <property type="match status" value="1"/>
</dbReference>
<evidence type="ECO:0000259" key="8">
    <source>
        <dbReference type="PROSITE" id="PS50110"/>
    </source>
</evidence>
<dbReference type="InterPro" id="IPR039420">
    <property type="entry name" value="WalR-like"/>
</dbReference>
<organism evidence="9 10">
    <name type="scientific">Nitrospirillum amazonense</name>
    <dbReference type="NCBI Taxonomy" id="28077"/>
    <lineage>
        <taxon>Bacteria</taxon>
        <taxon>Pseudomonadati</taxon>
        <taxon>Pseudomonadota</taxon>
        <taxon>Alphaproteobacteria</taxon>
        <taxon>Rhodospirillales</taxon>
        <taxon>Azospirillaceae</taxon>
        <taxon>Nitrospirillum</taxon>
    </lineage>
</organism>
<dbReference type="PRINTS" id="PR00038">
    <property type="entry name" value="HTHLUXR"/>
</dbReference>
<dbReference type="CDD" id="cd06170">
    <property type="entry name" value="LuxR_C_like"/>
    <property type="match status" value="1"/>
</dbReference>
<proteinExistence type="predicted"/>
<evidence type="ECO:0000256" key="1">
    <source>
        <dbReference type="ARBA" id="ARBA00022553"/>
    </source>
</evidence>
<dbReference type="GO" id="GO:0032993">
    <property type="term" value="C:protein-DNA complex"/>
    <property type="evidence" value="ECO:0007669"/>
    <property type="project" value="TreeGrafter"/>
</dbReference>
<evidence type="ECO:0000256" key="4">
    <source>
        <dbReference type="ARBA" id="ARBA00023125"/>
    </source>
</evidence>
<evidence type="ECO:0000259" key="7">
    <source>
        <dbReference type="PROSITE" id="PS50043"/>
    </source>
</evidence>
<dbReference type="Pfam" id="PF00072">
    <property type="entry name" value="Response_reg"/>
    <property type="match status" value="1"/>
</dbReference>
<dbReference type="SMART" id="SM00421">
    <property type="entry name" value="HTH_LUXR"/>
    <property type="match status" value="1"/>
</dbReference>
<dbReference type="InterPro" id="IPR001789">
    <property type="entry name" value="Sig_transdc_resp-reg_receiver"/>
</dbReference>
<keyword evidence="1 6" id="KW-0597">Phosphoprotein</keyword>
<dbReference type="GO" id="GO:0006355">
    <property type="term" value="P:regulation of DNA-templated transcription"/>
    <property type="evidence" value="ECO:0007669"/>
    <property type="project" value="InterPro"/>
</dbReference>
<dbReference type="EMBL" id="VITN01000015">
    <property type="protein sequence ID" value="TWB15289.1"/>
    <property type="molecule type" value="Genomic_DNA"/>
</dbReference>
<dbReference type="InterPro" id="IPR036388">
    <property type="entry name" value="WH-like_DNA-bd_sf"/>
</dbReference>
<evidence type="ECO:0000313" key="10">
    <source>
        <dbReference type="Proteomes" id="UP000319859"/>
    </source>
</evidence>
<protein>
    <submittedName>
        <fullName evidence="9">LuxR family two component transcriptional regulator</fullName>
    </submittedName>
</protein>
<evidence type="ECO:0000256" key="2">
    <source>
        <dbReference type="ARBA" id="ARBA00023012"/>
    </source>
</evidence>